<dbReference type="PANTHER" id="PTHR23028:SF53">
    <property type="entry name" value="ACYL_TRANSF_3 DOMAIN-CONTAINING PROTEIN"/>
    <property type="match status" value="1"/>
</dbReference>
<sequence>MRLTPHLGHYQKYYPALTGIRAIAAYMVFFHHFNPFIKNDIATNYLGNILAEMHIGVTVFFVLSGFLITARYLDRIILTKHWFFNYMRNRVARIYPLYFILTILTFAISAARLLNNPTDGWLTYSLKAKIMVPIFNLTFLRGFFIDIKASGIKQGWSLTVEECFYLAAPFLLLGLARSRKNILFYPALVMIPGLLLVAFVGSPDRFSGFFGTYRFLFNFTFFGRCFEFILGMGLALIVNRHHRSETGPKFGLFTYLGFAWIIACLVGLAYFKSPLDASGWTNYSSIAINNLILPVGVCFAFYGLVFEATWLQRLFETKTFDLLGKSSYAFYLAHMGIFSIAIENYLTHNYFIIFILINIISIGLYYFIEKPAQKFITSI</sequence>
<proteinExistence type="predicted"/>
<dbReference type="Pfam" id="PF01757">
    <property type="entry name" value="Acyl_transf_3"/>
    <property type="match status" value="1"/>
</dbReference>
<name>A0A328B947_9BACT</name>
<feature type="transmembrane region" description="Helical" evidence="1">
    <location>
        <begin position="12"/>
        <end position="33"/>
    </location>
</feature>
<dbReference type="EMBL" id="QHKM01000015">
    <property type="protein sequence ID" value="RAK62264.1"/>
    <property type="molecule type" value="Genomic_DNA"/>
</dbReference>
<dbReference type="PANTHER" id="PTHR23028">
    <property type="entry name" value="ACETYLTRANSFERASE"/>
    <property type="match status" value="1"/>
</dbReference>
<feature type="transmembrane region" description="Helical" evidence="1">
    <location>
        <begin position="250"/>
        <end position="271"/>
    </location>
</feature>
<feature type="transmembrane region" description="Helical" evidence="1">
    <location>
        <begin position="291"/>
        <end position="310"/>
    </location>
</feature>
<evidence type="ECO:0000313" key="3">
    <source>
        <dbReference type="EMBL" id="RAK62264.1"/>
    </source>
</evidence>
<dbReference type="Proteomes" id="UP000248553">
    <property type="component" value="Unassembled WGS sequence"/>
</dbReference>
<feature type="transmembrane region" description="Helical" evidence="1">
    <location>
        <begin position="53"/>
        <end position="73"/>
    </location>
</feature>
<feature type="transmembrane region" description="Helical" evidence="1">
    <location>
        <begin position="221"/>
        <end position="238"/>
    </location>
</feature>
<feature type="domain" description="Acyltransferase 3" evidence="2">
    <location>
        <begin position="16"/>
        <end position="364"/>
    </location>
</feature>
<dbReference type="InterPro" id="IPR002656">
    <property type="entry name" value="Acyl_transf_3_dom"/>
</dbReference>
<feature type="transmembrane region" description="Helical" evidence="1">
    <location>
        <begin position="126"/>
        <end position="144"/>
    </location>
</feature>
<keyword evidence="4" id="KW-1185">Reference proteome</keyword>
<feature type="transmembrane region" description="Helical" evidence="1">
    <location>
        <begin position="94"/>
        <end position="114"/>
    </location>
</feature>
<feature type="transmembrane region" description="Helical" evidence="1">
    <location>
        <begin position="322"/>
        <end position="342"/>
    </location>
</feature>
<reference evidence="4" key="1">
    <citation type="submission" date="2018-05" db="EMBL/GenBank/DDBJ databases">
        <authorList>
            <person name="Nie L."/>
        </authorList>
    </citation>
    <scope>NUCLEOTIDE SEQUENCE [LARGE SCALE GENOMIC DNA]</scope>
    <source>
        <strain evidence="4">NL</strain>
    </source>
</reference>
<dbReference type="GO" id="GO:0016020">
    <property type="term" value="C:membrane"/>
    <property type="evidence" value="ECO:0007669"/>
    <property type="project" value="TreeGrafter"/>
</dbReference>
<gene>
    <name evidence="3" type="ORF">DLM85_24160</name>
</gene>
<dbReference type="InterPro" id="IPR050879">
    <property type="entry name" value="Acyltransferase_3"/>
</dbReference>
<keyword evidence="1" id="KW-0812">Transmembrane</keyword>
<keyword evidence="1" id="KW-1133">Transmembrane helix</keyword>
<comment type="caution">
    <text evidence="3">The sequence shown here is derived from an EMBL/GenBank/DDBJ whole genome shotgun (WGS) entry which is preliminary data.</text>
</comment>
<keyword evidence="1" id="KW-0472">Membrane</keyword>
<accession>A0A328B947</accession>
<feature type="transmembrane region" description="Helical" evidence="1">
    <location>
        <begin position="182"/>
        <end position="201"/>
    </location>
</feature>
<organism evidence="3 4">
    <name type="scientific">Hymenobacter edaphi</name>
    <dbReference type="NCBI Taxonomy" id="2211146"/>
    <lineage>
        <taxon>Bacteria</taxon>
        <taxon>Pseudomonadati</taxon>
        <taxon>Bacteroidota</taxon>
        <taxon>Cytophagia</taxon>
        <taxon>Cytophagales</taxon>
        <taxon>Hymenobacteraceae</taxon>
        <taxon>Hymenobacter</taxon>
    </lineage>
</organism>
<dbReference type="GO" id="GO:0009103">
    <property type="term" value="P:lipopolysaccharide biosynthetic process"/>
    <property type="evidence" value="ECO:0007669"/>
    <property type="project" value="TreeGrafter"/>
</dbReference>
<dbReference type="AlphaFoldDB" id="A0A328B947"/>
<evidence type="ECO:0000256" key="1">
    <source>
        <dbReference type="SAM" id="Phobius"/>
    </source>
</evidence>
<evidence type="ECO:0000313" key="4">
    <source>
        <dbReference type="Proteomes" id="UP000248553"/>
    </source>
</evidence>
<dbReference type="GO" id="GO:0016747">
    <property type="term" value="F:acyltransferase activity, transferring groups other than amino-acyl groups"/>
    <property type="evidence" value="ECO:0007669"/>
    <property type="project" value="InterPro"/>
</dbReference>
<evidence type="ECO:0000259" key="2">
    <source>
        <dbReference type="Pfam" id="PF01757"/>
    </source>
</evidence>
<protein>
    <recommendedName>
        <fullName evidence="2">Acyltransferase 3 domain-containing protein</fullName>
    </recommendedName>
</protein>
<feature type="transmembrane region" description="Helical" evidence="1">
    <location>
        <begin position="348"/>
        <end position="368"/>
    </location>
</feature>